<protein>
    <submittedName>
        <fullName evidence="1">Uncharacterized protein</fullName>
    </submittedName>
</protein>
<proteinExistence type="predicted"/>
<name>A0A0F9PM50_9ZZZZ</name>
<evidence type="ECO:0000313" key="1">
    <source>
        <dbReference type="EMBL" id="KKN32840.1"/>
    </source>
</evidence>
<sequence length="35" mass="4092">MNTPEKIAQAYLRLNEENVVVGFRVPKSKEKYLLL</sequence>
<dbReference type="AlphaFoldDB" id="A0A0F9PM50"/>
<dbReference type="EMBL" id="LAZR01002226">
    <property type="protein sequence ID" value="KKN32840.1"/>
    <property type="molecule type" value="Genomic_DNA"/>
</dbReference>
<comment type="caution">
    <text evidence="1">The sequence shown here is derived from an EMBL/GenBank/DDBJ whole genome shotgun (WGS) entry which is preliminary data.</text>
</comment>
<gene>
    <name evidence="1" type="ORF">LCGC14_0809920</name>
</gene>
<organism evidence="1">
    <name type="scientific">marine sediment metagenome</name>
    <dbReference type="NCBI Taxonomy" id="412755"/>
    <lineage>
        <taxon>unclassified sequences</taxon>
        <taxon>metagenomes</taxon>
        <taxon>ecological metagenomes</taxon>
    </lineage>
</organism>
<accession>A0A0F9PM50</accession>
<reference evidence="1" key="1">
    <citation type="journal article" date="2015" name="Nature">
        <title>Complex archaea that bridge the gap between prokaryotes and eukaryotes.</title>
        <authorList>
            <person name="Spang A."/>
            <person name="Saw J.H."/>
            <person name="Jorgensen S.L."/>
            <person name="Zaremba-Niedzwiedzka K."/>
            <person name="Martijn J."/>
            <person name="Lind A.E."/>
            <person name="van Eijk R."/>
            <person name="Schleper C."/>
            <person name="Guy L."/>
            <person name="Ettema T.J."/>
        </authorList>
    </citation>
    <scope>NUCLEOTIDE SEQUENCE</scope>
</reference>